<dbReference type="InterPro" id="IPR050138">
    <property type="entry name" value="DHOase/Allantoinase_Hydrolase"/>
</dbReference>
<dbReference type="Gene3D" id="3.20.20.140">
    <property type="entry name" value="Metal-dependent hydrolases"/>
    <property type="match status" value="1"/>
</dbReference>
<dbReference type="NCBIfam" id="TIGR00857">
    <property type="entry name" value="pyrC_multi"/>
    <property type="match status" value="1"/>
</dbReference>
<reference evidence="3" key="1">
    <citation type="journal article" date="2021" name="Antonie Van Leeuwenhoek">
        <title>Draft genome and description of Waterburya agarophytonicola gen. nov. sp. nov. (Pleurocapsales, Cyanobacteria): a seaweed symbiont.</title>
        <authorList>
            <person name="Bonthond G."/>
            <person name="Shalygin S."/>
            <person name="Bayer T."/>
            <person name="Weinberger F."/>
        </authorList>
    </citation>
    <scope>NUCLEOTIDE SEQUENCE</scope>
    <source>
        <strain evidence="3">KI4</strain>
    </source>
</reference>
<dbReference type="GO" id="GO:0006221">
    <property type="term" value="P:pyrimidine nucleotide biosynthetic process"/>
    <property type="evidence" value="ECO:0007669"/>
    <property type="project" value="UniProtKB-KW"/>
</dbReference>
<proteinExistence type="predicted"/>
<comment type="caution">
    <text evidence="3">The sequence shown here is derived from an EMBL/GenBank/DDBJ whole genome shotgun (WGS) entry which is preliminary data.</text>
</comment>
<dbReference type="InterPro" id="IPR004722">
    <property type="entry name" value="DHOase"/>
</dbReference>
<dbReference type="GO" id="GO:0005737">
    <property type="term" value="C:cytoplasm"/>
    <property type="evidence" value="ECO:0007669"/>
    <property type="project" value="TreeGrafter"/>
</dbReference>
<keyword evidence="4" id="KW-1185">Reference proteome</keyword>
<organism evidence="3 4">
    <name type="scientific">Waterburya agarophytonicola KI4</name>
    <dbReference type="NCBI Taxonomy" id="2874699"/>
    <lineage>
        <taxon>Bacteria</taxon>
        <taxon>Bacillati</taxon>
        <taxon>Cyanobacteriota</taxon>
        <taxon>Cyanophyceae</taxon>
        <taxon>Pleurocapsales</taxon>
        <taxon>Hyellaceae</taxon>
        <taxon>Waterburya</taxon>
        <taxon>Waterburya agarophytonicola</taxon>
    </lineage>
</organism>
<dbReference type="Pfam" id="PF12890">
    <property type="entry name" value="DHOase"/>
    <property type="match status" value="1"/>
</dbReference>
<dbReference type="PANTHER" id="PTHR43668:SF2">
    <property type="entry name" value="ALLANTOINASE"/>
    <property type="match status" value="1"/>
</dbReference>
<dbReference type="AlphaFoldDB" id="A0A964FDN5"/>
<accession>A0A964FDN5</accession>
<sequence>MELLQQVRLIDPTQGIDRLSDVLIIEGKIKAIAASIAEYPAQTRIISGEGKILGTGLVDLYSYSQEPGHESRESLLNLAQAAAAGGFTQVGILPNTTPQIESVEILAGMQQKSDSIARQLFTQLKFWGAASKENTTKQMNELAELKSGVIGFSDRYSFGNLNLLKQLLEYVQPWNKTIAIALDRNELAGNGVVREGDASIRYGMSGNPGFSEAAIIAAVLEIVADIPTPVHLMRVSTQRSVELIADAKQRNIPVTASTTWMHLLWDSEAVGSYDPNLRLEPPLGNKSDRTALIAGIKQGIIDAIAIDHRAYTYEEKTVPFGLAPPGAIGLEIALPLLWQELVEKDRLSALELWQALSTNPLLCLQQQPIEISPEQNSNLILFDPHKTWVGNPENLKSPAANTPYYNQKISGKVMRIITNN</sequence>
<gene>
    <name evidence="3" type="ORF">I4641_02215</name>
</gene>
<name>A0A964FDN5_9CYAN</name>
<dbReference type="EC" id="3.5.2.3" evidence="3"/>
<dbReference type="InterPro" id="IPR024403">
    <property type="entry name" value="DHOase_cat"/>
</dbReference>
<evidence type="ECO:0000313" key="3">
    <source>
        <dbReference type="EMBL" id="MCC0175795.1"/>
    </source>
</evidence>
<dbReference type="InterPro" id="IPR032466">
    <property type="entry name" value="Metal_Hydrolase"/>
</dbReference>
<dbReference type="GO" id="GO:0006145">
    <property type="term" value="P:purine nucleobase catabolic process"/>
    <property type="evidence" value="ECO:0007669"/>
    <property type="project" value="TreeGrafter"/>
</dbReference>
<keyword evidence="1" id="KW-0665">Pyrimidine biosynthesis</keyword>
<dbReference type="PANTHER" id="PTHR43668">
    <property type="entry name" value="ALLANTOINASE"/>
    <property type="match status" value="1"/>
</dbReference>
<dbReference type="SUPFAM" id="SSF51338">
    <property type="entry name" value="Composite domain of metallo-dependent hydrolases"/>
    <property type="match status" value="1"/>
</dbReference>
<dbReference type="GO" id="GO:0046872">
    <property type="term" value="F:metal ion binding"/>
    <property type="evidence" value="ECO:0007669"/>
    <property type="project" value="InterPro"/>
</dbReference>
<dbReference type="NCBIfam" id="NF005614">
    <property type="entry name" value="PRK07369.1"/>
    <property type="match status" value="1"/>
</dbReference>
<dbReference type="Gene3D" id="2.30.40.10">
    <property type="entry name" value="Urease, subunit C, domain 1"/>
    <property type="match status" value="1"/>
</dbReference>
<feature type="domain" description="Dihydroorotase catalytic" evidence="2">
    <location>
        <begin position="50"/>
        <end position="217"/>
    </location>
</feature>
<dbReference type="CDD" id="cd01317">
    <property type="entry name" value="DHOase_IIa"/>
    <property type="match status" value="1"/>
</dbReference>
<dbReference type="GO" id="GO:0004038">
    <property type="term" value="F:allantoinase activity"/>
    <property type="evidence" value="ECO:0007669"/>
    <property type="project" value="TreeGrafter"/>
</dbReference>
<protein>
    <submittedName>
        <fullName evidence="3">Dihydroorotase</fullName>
        <ecNumber evidence="3">3.5.2.3</ecNumber>
    </submittedName>
</protein>
<keyword evidence="3" id="KW-0378">Hydrolase</keyword>
<dbReference type="Proteomes" id="UP000729733">
    <property type="component" value="Unassembled WGS sequence"/>
</dbReference>
<dbReference type="GO" id="GO:0004151">
    <property type="term" value="F:dihydroorotase activity"/>
    <property type="evidence" value="ECO:0007669"/>
    <property type="project" value="UniProtKB-EC"/>
</dbReference>
<dbReference type="EMBL" id="JADWDC010000003">
    <property type="protein sequence ID" value="MCC0175795.1"/>
    <property type="molecule type" value="Genomic_DNA"/>
</dbReference>
<evidence type="ECO:0000313" key="4">
    <source>
        <dbReference type="Proteomes" id="UP000729733"/>
    </source>
</evidence>
<evidence type="ECO:0000259" key="2">
    <source>
        <dbReference type="Pfam" id="PF12890"/>
    </source>
</evidence>
<dbReference type="SUPFAM" id="SSF51556">
    <property type="entry name" value="Metallo-dependent hydrolases"/>
    <property type="match status" value="1"/>
</dbReference>
<evidence type="ECO:0000256" key="1">
    <source>
        <dbReference type="ARBA" id="ARBA00022975"/>
    </source>
</evidence>
<dbReference type="InterPro" id="IPR011059">
    <property type="entry name" value="Metal-dep_hydrolase_composite"/>
</dbReference>
<dbReference type="RefSeq" id="WP_229638793.1">
    <property type="nucleotide sequence ID" value="NZ_JADWDC010000003.1"/>
</dbReference>